<keyword evidence="2" id="KW-1185">Reference proteome</keyword>
<protein>
    <submittedName>
        <fullName evidence="1">Uncharacterized protein</fullName>
    </submittedName>
</protein>
<accession>A0A1H9RUY1</accession>
<dbReference type="AlphaFoldDB" id="A0A1H9RUY1"/>
<dbReference type="Proteomes" id="UP000199318">
    <property type="component" value="Unassembled WGS sequence"/>
</dbReference>
<reference evidence="2" key="1">
    <citation type="submission" date="2016-10" db="EMBL/GenBank/DDBJ databases">
        <authorList>
            <person name="de Groot N.N."/>
        </authorList>
    </citation>
    <scope>NUCLEOTIDE SEQUENCE [LARGE SCALE GENOMIC DNA]</scope>
    <source>
        <strain evidence="2">10nlg</strain>
    </source>
</reference>
<evidence type="ECO:0000313" key="2">
    <source>
        <dbReference type="Proteomes" id="UP000199318"/>
    </source>
</evidence>
<evidence type="ECO:0000313" key="1">
    <source>
        <dbReference type="EMBL" id="SER76670.1"/>
    </source>
</evidence>
<sequence>MAVLSREEEQIVESFIFLDIARKVLEKDLSRLQHAPLKIKEPYIRLIEAALEKLSTHMYRTKWEMKQADLQVQLQRMDSTFSEYSIFFRGYVVTAKYLNPHLRNQVSRMIEQLFTDTPAKPKQLY</sequence>
<name>A0A1H9RUY1_9BACI</name>
<organism evidence="1 2">
    <name type="scientific">Salisediminibacterium halotolerans</name>
    <dbReference type="NCBI Taxonomy" id="517425"/>
    <lineage>
        <taxon>Bacteria</taxon>
        <taxon>Bacillati</taxon>
        <taxon>Bacillota</taxon>
        <taxon>Bacilli</taxon>
        <taxon>Bacillales</taxon>
        <taxon>Bacillaceae</taxon>
        <taxon>Salisediminibacterium</taxon>
    </lineage>
</organism>
<gene>
    <name evidence="1" type="ORF">SAMN05444126_105113</name>
</gene>
<dbReference type="InterPro" id="IPR058600">
    <property type="entry name" value="YhjD-like"/>
</dbReference>
<dbReference type="EMBL" id="FOGV01000005">
    <property type="protein sequence ID" value="SER76670.1"/>
    <property type="molecule type" value="Genomic_DNA"/>
</dbReference>
<proteinExistence type="predicted"/>
<dbReference type="Pfam" id="PF26325">
    <property type="entry name" value="YhjD"/>
    <property type="match status" value="1"/>
</dbReference>
<comment type="caution">
    <text evidence="1">The sequence shown here is derived from an EMBL/GenBank/DDBJ whole genome shotgun (WGS) entry which is preliminary data.</text>
</comment>